<dbReference type="InterPro" id="IPR006311">
    <property type="entry name" value="TAT_signal"/>
</dbReference>
<evidence type="ECO:0000313" key="1">
    <source>
        <dbReference type="EMBL" id="CAA9312232.1"/>
    </source>
</evidence>
<reference evidence="1" key="1">
    <citation type="submission" date="2020-02" db="EMBL/GenBank/DDBJ databases">
        <authorList>
            <person name="Meier V. D."/>
        </authorList>
    </citation>
    <scope>NUCLEOTIDE SEQUENCE</scope>
    <source>
        <strain evidence="1">AVDCRST_MAG48</strain>
    </source>
</reference>
<organism evidence="1">
    <name type="scientific">uncultured Friedmanniella sp</name>
    <dbReference type="NCBI Taxonomy" id="335381"/>
    <lineage>
        <taxon>Bacteria</taxon>
        <taxon>Bacillati</taxon>
        <taxon>Actinomycetota</taxon>
        <taxon>Actinomycetes</taxon>
        <taxon>Propionibacteriales</taxon>
        <taxon>Nocardioidaceae</taxon>
        <taxon>Friedmanniella</taxon>
        <taxon>environmental samples</taxon>
    </lineage>
</organism>
<accession>A0A6J4KQ59</accession>
<dbReference type="EMBL" id="CADCTS010000305">
    <property type="protein sequence ID" value="CAA9312232.1"/>
    <property type="molecule type" value="Genomic_DNA"/>
</dbReference>
<proteinExistence type="predicted"/>
<dbReference type="InterPro" id="IPR008557">
    <property type="entry name" value="PhoX"/>
</dbReference>
<dbReference type="Pfam" id="PF05787">
    <property type="entry name" value="PhoX"/>
    <property type="match status" value="1"/>
</dbReference>
<protein>
    <submittedName>
        <fullName evidence="1">Phosphatase</fullName>
    </submittedName>
</protein>
<dbReference type="AlphaFoldDB" id="A0A6J4KQ59"/>
<dbReference type="PANTHER" id="PTHR35399">
    <property type="entry name" value="SLR8030 PROTEIN"/>
    <property type="match status" value="1"/>
</dbReference>
<name>A0A6J4KQ59_9ACTN</name>
<dbReference type="PROSITE" id="PS51318">
    <property type="entry name" value="TAT"/>
    <property type="match status" value="1"/>
</dbReference>
<gene>
    <name evidence="1" type="ORF">AVDCRST_MAG48-2135</name>
</gene>
<dbReference type="PANTHER" id="PTHR35399:SF2">
    <property type="entry name" value="DUF839 DOMAIN-CONTAINING PROTEIN"/>
    <property type="match status" value="1"/>
</dbReference>
<sequence>MQTLPMLGQTHGNRSAVTCHLKCDSACAHPAPNTSDAPSFRDVASTQLNRRTLLAGAGALALTTALPTLTPEQAAAAPKGAAAITGLAPRSPLAFDPIASVADTVDAVTVPDGYRWNTILRWGDPLFHTSPAFDPSHPDAEAQEEQFGYNNDYLDILVTDRRGREALLVCNHEYTN</sequence>
<feature type="non-terminal residue" evidence="1">
    <location>
        <position position="176"/>
    </location>
</feature>